<comment type="catalytic activity">
    <reaction evidence="4">
        <text>glycine + O2 + H2O = glyoxylate + H2O2 + NH4(+)</text>
        <dbReference type="Rhea" id="RHEA:11532"/>
        <dbReference type="ChEBI" id="CHEBI:15377"/>
        <dbReference type="ChEBI" id="CHEBI:15379"/>
        <dbReference type="ChEBI" id="CHEBI:16240"/>
        <dbReference type="ChEBI" id="CHEBI:28938"/>
        <dbReference type="ChEBI" id="CHEBI:36655"/>
        <dbReference type="ChEBI" id="CHEBI:57305"/>
        <dbReference type="EC" id="1.4.3.19"/>
    </reaction>
</comment>
<keyword evidence="6" id="KW-0472">Membrane</keyword>
<name>A0A918I6V3_9ACTN</name>
<evidence type="ECO:0000256" key="6">
    <source>
        <dbReference type="SAM" id="Phobius"/>
    </source>
</evidence>
<dbReference type="EMBL" id="BMTD01000001">
    <property type="protein sequence ID" value="GGU79110.1"/>
    <property type="molecule type" value="Genomic_DNA"/>
</dbReference>
<reference evidence="8" key="2">
    <citation type="submission" date="2020-09" db="EMBL/GenBank/DDBJ databases">
        <authorList>
            <person name="Sun Q."/>
            <person name="Ohkuma M."/>
        </authorList>
    </citation>
    <scope>NUCLEOTIDE SEQUENCE</scope>
    <source>
        <strain evidence="8">JCM 4369</strain>
    </source>
</reference>
<dbReference type="InterPro" id="IPR036188">
    <property type="entry name" value="FAD/NAD-bd_sf"/>
</dbReference>
<gene>
    <name evidence="8" type="primary">thiO</name>
    <name evidence="8" type="ORF">GCM10010260_09580</name>
</gene>
<dbReference type="GO" id="GO:0050660">
    <property type="term" value="F:flavin adenine dinucleotide binding"/>
    <property type="evidence" value="ECO:0007669"/>
    <property type="project" value="InterPro"/>
</dbReference>
<keyword evidence="2" id="KW-0784">Thiamine biosynthesis</keyword>
<dbReference type="Gene3D" id="3.30.9.10">
    <property type="entry name" value="D-Amino Acid Oxidase, subunit A, domain 2"/>
    <property type="match status" value="1"/>
</dbReference>
<dbReference type="SUPFAM" id="SSF51905">
    <property type="entry name" value="FAD/NAD(P)-binding domain"/>
    <property type="match status" value="1"/>
</dbReference>
<keyword evidence="6" id="KW-1133">Transmembrane helix</keyword>
<evidence type="ECO:0000313" key="8">
    <source>
        <dbReference type="EMBL" id="GGU79110.1"/>
    </source>
</evidence>
<dbReference type="SUPFAM" id="SSF54373">
    <property type="entry name" value="FAD-linked reductases, C-terminal domain"/>
    <property type="match status" value="1"/>
</dbReference>
<comment type="caution">
    <text evidence="8">The sequence shown here is derived from an EMBL/GenBank/DDBJ whole genome shotgun (WGS) entry which is preliminary data.</text>
</comment>
<evidence type="ECO:0000259" key="7">
    <source>
        <dbReference type="Pfam" id="PF01266"/>
    </source>
</evidence>
<evidence type="ECO:0000256" key="1">
    <source>
        <dbReference type="ARBA" id="ARBA00004948"/>
    </source>
</evidence>
<dbReference type="GO" id="GO:0005737">
    <property type="term" value="C:cytoplasm"/>
    <property type="evidence" value="ECO:0007669"/>
    <property type="project" value="TreeGrafter"/>
</dbReference>
<evidence type="ECO:0000313" key="9">
    <source>
        <dbReference type="Proteomes" id="UP000618795"/>
    </source>
</evidence>
<dbReference type="PANTHER" id="PTHR13847:SF289">
    <property type="entry name" value="GLYCINE OXIDASE"/>
    <property type="match status" value="1"/>
</dbReference>
<keyword evidence="6" id="KW-0812">Transmembrane</keyword>
<evidence type="ECO:0000256" key="2">
    <source>
        <dbReference type="ARBA" id="ARBA00022977"/>
    </source>
</evidence>
<evidence type="ECO:0000256" key="3">
    <source>
        <dbReference type="ARBA" id="ARBA00023002"/>
    </source>
</evidence>
<dbReference type="Proteomes" id="UP000618795">
    <property type="component" value="Unassembled WGS sequence"/>
</dbReference>
<dbReference type="NCBIfam" id="TIGR02352">
    <property type="entry name" value="thiamin_ThiO"/>
    <property type="match status" value="1"/>
</dbReference>
<dbReference type="FunFam" id="3.30.9.10:FF:000003">
    <property type="entry name" value="Glycine oxidase ThiO"/>
    <property type="match status" value="1"/>
</dbReference>
<evidence type="ECO:0000256" key="4">
    <source>
        <dbReference type="ARBA" id="ARBA00049872"/>
    </source>
</evidence>
<dbReference type="GO" id="GO:0009228">
    <property type="term" value="P:thiamine biosynthetic process"/>
    <property type="evidence" value="ECO:0007669"/>
    <property type="project" value="UniProtKB-KW"/>
</dbReference>
<dbReference type="GO" id="GO:0043799">
    <property type="term" value="F:glycine oxidase activity"/>
    <property type="evidence" value="ECO:0007669"/>
    <property type="project" value="UniProtKB-EC"/>
</dbReference>
<keyword evidence="9" id="KW-1185">Reference proteome</keyword>
<dbReference type="InterPro" id="IPR012727">
    <property type="entry name" value="Gly_oxidase_ThiO"/>
</dbReference>
<dbReference type="Gene3D" id="3.50.50.60">
    <property type="entry name" value="FAD/NAD(P)-binding domain"/>
    <property type="match status" value="1"/>
</dbReference>
<dbReference type="PANTHER" id="PTHR13847">
    <property type="entry name" value="SARCOSINE DEHYDROGENASE-RELATED"/>
    <property type="match status" value="1"/>
</dbReference>
<comment type="pathway">
    <text evidence="1">Cofactor biosynthesis; thiamine diphosphate biosynthesis.</text>
</comment>
<dbReference type="InterPro" id="IPR006076">
    <property type="entry name" value="FAD-dep_OxRdtase"/>
</dbReference>
<protein>
    <recommendedName>
        <fullName evidence="5">glycine oxidase</fullName>
        <ecNumber evidence="5">1.4.3.19</ecNumber>
    </recommendedName>
</protein>
<organism evidence="8 9">
    <name type="scientific">Streptomyces filipinensis</name>
    <dbReference type="NCBI Taxonomy" id="66887"/>
    <lineage>
        <taxon>Bacteria</taxon>
        <taxon>Bacillati</taxon>
        <taxon>Actinomycetota</taxon>
        <taxon>Actinomycetes</taxon>
        <taxon>Kitasatosporales</taxon>
        <taxon>Streptomycetaceae</taxon>
        <taxon>Streptomyces</taxon>
    </lineage>
</organism>
<keyword evidence="3" id="KW-0560">Oxidoreductase</keyword>
<accession>A0A918I6V3</accession>
<dbReference type="EC" id="1.4.3.19" evidence="5"/>
<evidence type="ECO:0000256" key="5">
    <source>
        <dbReference type="ARBA" id="ARBA00050018"/>
    </source>
</evidence>
<feature type="transmembrane region" description="Helical" evidence="6">
    <location>
        <begin position="12"/>
        <end position="31"/>
    </location>
</feature>
<dbReference type="RefSeq" id="WP_191871313.1">
    <property type="nucleotide sequence ID" value="NZ_BMTD01000001.1"/>
</dbReference>
<sequence length="393" mass="41856">MSSRTSDTSDTFDVLVIGGGLIGLVTAWRAAQRGLAAAVVDPEPGGGAARVAAGMLAAVTELHYGEERLLALNLESARRYPDFVAELTELTGHDLGYRRCGTLAVALDADDRAHLRELHALQRRSGLESEWLSGRECRRLEPMLAPGVRGGLRVDGDHQIDPRRLAAALVAACERSGVVFHRAWAERLDVVRDRAAGVTTADGTELRAGQVVLAAGSMSGRLAGVPRALLPPVRPVKGQVLRLTVPRRYAPFLSRTVRAVVRGSHVYLVPRENGELVVGATSEELGWDTTVTAGGVYELLRDAHELVPGITELPLTETRAGLRPGSPDNAPLLGPSGLDGLVLATGHYRNGVLLTPVTGDVLARLLADGELPEEARPFTPRRFGAALLVEQPA</sequence>
<dbReference type="Pfam" id="PF01266">
    <property type="entry name" value="DAO"/>
    <property type="match status" value="1"/>
</dbReference>
<proteinExistence type="predicted"/>
<dbReference type="AlphaFoldDB" id="A0A918I6V3"/>
<reference evidence="8" key="1">
    <citation type="journal article" date="2014" name="Int. J. Syst. Evol. Microbiol.">
        <title>Complete genome sequence of Corynebacterium casei LMG S-19264T (=DSM 44701T), isolated from a smear-ripened cheese.</title>
        <authorList>
            <consortium name="US DOE Joint Genome Institute (JGI-PGF)"/>
            <person name="Walter F."/>
            <person name="Albersmeier A."/>
            <person name="Kalinowski J."/>
            <person name="Ruckert C."/>
        </authorList>
    </citation>
    <scope>NUCLEOTIDE SEQUENCE</scope>
    <source>
        <strain evidence="8">JCM 4369</strain>
    </source>
</reference>
<feature type="domain" description="FAD dependent oxidoreductase" evidence="7">
    <location>
        <begin position="13"/>
        <end position="365"/>
    </location>
</feature>